<evidence type="ECO:0000259" key="2">
    <source>
        <dbReference type="Pfam" id="PF00144"/>
    </source>
</evidence>
<gene>
    <name evidence="3" type="ORF">C5O00_10215</name>
</gene>
<feature type="region of interest" description="Disordered" evidence="1">
    <location>
        <begin position="346"/>
        <end position="429"/>
    </location>
</feature>
<dbReference type="PANTHER" id="PTHR46825">
    <property type="entry name" value="D-ALANYL-D-ALANINE-CARBOXYPEPTIDASE/ENDOPEPTIDASE AMPH"/>
    <property type="match status" value="1"/>
</dbReference>
<dbReference type="PANTHER" id="PTHR46825:SF9">
    <property type="entry name" value="BETA-LACTAMASE-RELATED DOMAIN-CONTAINING PROTEIN"/>
    <property type="match status" value="1"/>
</dbReference>
<reference evidence="3 4" key="1">
    <citation type="submission" date="2018-02" db="EMBL/GenBank/DDBJ databases">
        <title>Genomic analysis of the strain RR4-38 isolated from a seawater recirculating aquaculture system.</title>
        <authorList>
            <person name="Kim Y.-S."/>
            <person name="Jang Y.H."/>
            <person name="Kim K.-H."/>
        </authorList>
    </citation>
    <scope>NUCLEOTIDE SEQUENCE [LARGE SCALE GENOMIC DNA]</scope>
    <source>
        <strain evidence="3 4">RR4-38</strain>
    </source>
</reference>
<protein>
    <recommendedName>
        <fullName evidence="2">Beta-lactamase-related domain-containing protein</fullName>
    </recommendedName>
</protein>
<dbReference type="Pfam" id="PF00144">
    <property type="entry name" value="Beta-lactamase"/>
    <property type="match status" value="1"/>
</dbReference>
<dbReference type="AlphaFoldDB" id="A0A2S0HY35"/>
<evidence type="ECO:0000256" key="1">
    <source>
        <dbReference type="SAM" id="MobiDB-lite"/>
    </source>
</evidence>
<proteinExistence type="predicted"/>
<feature type="compositionally biased region" description="Gly residues" evidence="1">
    <location>
        <begin position="351"/>
        <end position="367"/>
    </location>
</feature>
<sequence length="1083" mass="121716">MTIVEFYTNTSIKGHNKNTVTMKTRTLVYFISFLFFYQANNAQILDKIKKVKNTVAKTISLDKLKQDPITTSFNDVDRTKYLEDDFGNDAVFKNIHDQPYSWENGFFLAPGFYEGYFNSFCIKAGTYAPQRGDGRFYAELKGPKADIIEAIIEGYQKNPDITQKEVQLLLWAIVAKTDFQKMKGEVKVIAIKLLTPEQLARLSTNALESYASNEIKKIAKKNETLRYILEAENNLRRKFYQGVSDYEEYEKIAMRAGVEPAENIYNKGRWTKHPNGFFIRYNIQSYRGTKTQIYVPEDDIEAFQPIKGKGPSINEPYPIVNGKYYKSRNSIATPSNPYAQRIIQTDIEPGSTGGPGTGGPNGNGGSGNDEDNGNENDQGGGQGGGSDNQGGNEDQNTNDDQSGGQDGSDDQGSGSGENNDSGGVLPSDNQETNAFECEEVINPIADKSIRLEMLNQNIPGALVCVFKGDSIIHMKAYGKMRLNHPLTLNTKLQWASISKSVTAVAAIQMVEEGRLKLSDSPSQLLSYWPNNVEVKDINGKKLTEDRYANITLRHLLNNSSGIQHYGRGKNESQVTTYKNRTVKFANNVEYTPLINGGYNAKSSVSQFNKSVLDFDPGKDYLYSSYGFNLAGAMIDSKIHFGYDSWVKKHISVRLGLRNFDEAKGAKNRYGYQVFEDGIYSNEPLGDYDHVLPSGGWESTICDLATFARALSRGELIKEKDALWKNSNVLRGYGFGLNRAGTGNDTRVFHGGTNKGSRAYLLFFPSDETGIVILAPFAQAELERMARNLVEDLKIRPGLYSSEKKPMDKCRRGMKSDKDLFIGVWRKTGNEQIIRTGLELAEFRDEIKIMRDYGYHLDDFEIHVTNDHKQIYDGVFKKGRKIQVLVTGKGYADMLQEVNRFRSQNLEIVDVEYGLFDPSSDDLMLNSSLNALFEKGAPLSTLESWKTQSEFVQLVTDYKSNNLKIIDVEGHPNRDQTIFTGLFVKGTGNNLLIETPTKFMEGIQAGSYASYGKLLDVDMFLRGDDPKARFVISIWEPSNTNMLTSYDTAKQPALDFCTFMDMHEDNRNNGYELIDLDRIFTHVK</sequence>
<dbReference type="SUPFAM" id="SSF56601">
    <property type="entry name" value="beta-lactamase/transpeptidase-like"/>
    <property type="match status" value="1"/>
</dbReference>
<dbReference type="EMBL" id="CP027062">
    <property type="protein sequence ID" value="AVI51520.1"/>
    <property type="molecule type" value="Genomic_DNA"/>
</dbReference>
<keyword evidence="4" id="KW-1185">Reference proteome</keyword>
<dbReference type="KEGG" id="aue:C5O00_10215"/>
<dbReference type="InterPro" id="IPR050491">
    <property type="entry name" value="AmpC-like"/>
</dbReference>
<feature type="compositionally biased region" description="Low complexity" evidence="1">
    <location>
        <begin position="389"/>
        <end position="403"/>
    </location>
</feature>
<feature type="compositionally biased region" description="Gly residues" evidence="1">
    <location>
        <begin position="378"/>
        <end position="388"/>
    </location>
</feature>
<dbReference type="Proteomes" id="UP000238442">
    <property type="component" value="Chromosome"/>
</dbReference>
<dbReference type="InterPro" id="IPR001466">
    <property type="entry name" value="Beta-lactam-related"/>
</dbReference>
<evidence type="ECO:0000313" key="3">
    <source>
        <dbReference type="EMBL" id="AVI51520.1"/>
    </source>
</evidence>
<name>A0A2S0HY35_9FLAO</name>
<dbReference type="Gene3D" id="3.40.710.10">
    <property type="entry name" value="DD-peptidase/beta-lactamase superfamily"/>
    <property type="match status" value="1"/>
</dbReference>
<accession>A0A2S0HY35</accession>
<dbReference type="InterPro" id="IPR012338">
    <property type="entry name" value="Beta-lactam/transpept-like"/>
</dbReference>
<organism evidence="3 4">
    <name type="scientific">Pukyongia salina</name>
    <dbReference type="NCBI Taxonomy" id="2094025"/>
    <lineage>
        <taxon>Bacteria</taxon>
        <taxon>Pseudomonadati</taxon>
        <taxon>Bacteroidota</taxon>
        <taxon>Flavobacteriia</taxon>
        <taxon>Flavobacteriales</taxon>
        <taxon>Flavobacteriaceae</taxon>
        <taxon>Pukyongia</taxon>
    </lineage>
</organism>
<dbReference type="InterPro" id="IPR049511">
    <property type="entry name" value="PGH-like_rpt"/>
</dbReference>
<feature type="compositionally biased region" description="Low complexity" evidence="1">
    <location>
        <begin position="410"/>
        <end position="423"/>
    </location>
</feature>
<feature type="domain" description="Beta-lactamase-related" evidence="2">
    <location>
        <begin position="453"/>
        <end position="774"/>
    </location>
</feature>
<dbReference type="Pfam" id="PF17660">
    <property type="entry name" value="BTRD1"/>
    <property type="match status" value="1"/>
</dbReference>
<evidence type="ECO:0000313" key="4">
    <source>
        <dbReference type="Proteomes" id="UP000238442"/>
    </source>
</evidence>